<sequence length="273" mass="29127">MAHKQSRTPLTAVRLGALIGAAVAATAVLTAPGAAASAASFCGELGGAWTGQYCQTSVLSERKAVRDIKVAIPEELVADPLAGPVIRDYLTTLVDNWRRVGEHMAADSFGEGNYQILRRGDTVSAVFRETYHADGPDFNNAYRTFTFDTAGGRRLQLTDLVRPGVDPLTAIPPLAQPFVEQALAVAPPPHQAGTYPFVADRWTPDKVYSGGYKAWALSGSELILYMPDYPVAHDTPLNFSPGLPQWAMDGGTVQAHIPLAALAPILRPEYGGA</sequence>
<feature type="signal peptide" evidence="1">
    <location>
        <begin position="1"/>
        <end position="24"/>
    </location>
</feature>
<gene>
    <name evidence="4" type="ORF">H7I41_28695</name>
</gene>
<evidence type="ECO:0000259" key="2">
    <source>
        <dbReference type="Pfam" id="PF11738"/>
    </source>
</evidence>
<evidence type="ECO:0000256" key="1">
    <source>
        <dbReference type="SAM" id="SignalP"/>
    </source>
</evidence>
<dbReference type="Pfam" id="PF11738">
    <property type="entry name" value="DUF3298"/>
    <property type="match status" value="1"/>
</dbReference>
<dbReference type="Proteomes" id="UP001140293">
    <property type="component" value="Unassembled WGS sequence"/>
</dbReference>
<name>A0A9X2YV74_9MYCO</name>
<evidence type="ECO:0000313" key="5">
    <source>
        <dbReference type="Proteomes" id="UP001140293"/>
    </source>
</evidence>
<evidence type="ECO:0000313" key="4">
    <source>
        <dbReference type="EMBL" id="MCV7173905.1"/>
    </source>
</evidence>
<dbReference type="Pfam" id="PF12151">
    <property type="entry name" value="MVL"/>
    <property type="match status" value="1"/>
</dbReference>
<feature type="domain" description="DUF3298" evidence="2">
    <location>
        <begin position="159"/>
        <end position="259"/>
    </location>
</feature>
<protein>
    <submittedName>
        <fullName evidence="4">Mannan-binding family protein</fullName>
    </submittedName>
</protein>
<organism evidence="4 5">
    <name type="scientific">[Mycobacterium] manitobense</name>
    <dbReference type="NCBI Taxonomy" id="190147"/>
    <lineage>
        <taxon>Bacteria</taxon>
        <taxon>Bacillati</taxon>
        <taxon>Actinomycetota</taxon>
        <taxon>Actinomycetes</taxon>
        <taxon>Mycobacteriales</taxon>
        <taxon>Mycobacteriaceae</taxon>
        <taxon>Mycolicibacterium</taxon>
    </lineage>
</organism>
<dbReference type="EMBL" id="JACKSJ010000257">
    <property type="protein sequence ID" value="MCV7173905.1"/>
    <property type="molecule type" value="Genomic_DNA"/>
</dbReference>
<keyword evidence="5" id="KW-1185">Reference proteome</keyword>
<accession>A0A9X2YV74</accession>
<reference evidence="4" key="2">
    <citation type="journal article" date="2022" name="BMC Genomics">
        <title>Comparative genome analysis of mycobacteria focusing on tRNA and non-coding RNA.</title>
        <authorList>
            <person name="Behra P.R.K."/>
            <person name="Pettersson B.M.F."/>
            <person name="Ramesh M."/>
            <person name="Das S."/>
            <person name="Dasgupta S."/>
            <person name="Kirsebom L.A."/>
        </authorList>
    </citation>
    <scope>NUCLEOTIDE SEQUENCE</scope>
    <source>
        <strain evidence="4">DSM 44615</strain>
    </source>
</reference>
<dbReference type="AlphaFoldDB" id="A0A9X2YV74"/>
<keyword evidence="1" id="KW-0732">Signal</keyword>
<dbReference type="InterPro" id="IPR021992">
    <property type="entry name" value="MVL"/>
</dbReference>
<feature type="domain" description="Mannan-binding protein" evidence="3">
    <location>
        <begin position="31"/>
        <end position="68"/>
    </location>
</feature>
<reference evidence="4" key="1">
    <citation type="submission" date="2020-07" db="EMBL/GenBank/DDBJ databases">
        <authorList>
            <person name="Pettersson B.M.F."/>
            <person name="Behra P.R.K."/>
            <person name="Ramesh M."/>
            <person name="Das S."/>
            <person name="Dasgupta S."/>
            <person name="Kirsebom L.A."/>
        </authorList>
    </citation>
    <scope>NUCLEOTIDE SEQUENCE</scope>
    <source>
        <strain evidence="4">DSM 44615</strain>
    </source>
</reference>
<evidence type="ECO:0000259" key="3">
    <source>
        <dbReference type="Pfam" id="PF12151"/>
    </source>
</evidence>
<dbReference type="RefSeq" id="WP_264016079.1">
    <property type="nucleotide sequence ID" value="NZ_JACKSJ010000257.1"/>
</dbReference>
<proteinExistence type="predicted"/>
<feature type="chain" id="PRO_5040936272" evidence="1">
    <location>
        <begin position="25"/>
        <end position="273"/>
    </location>
</feature>
<dbReference type="InterPro" id="IPR021729">
    <property type="entry name" value="DUF3298"/>
</dbReference>
<comment type="caution">
    <text evidence="4">The sequence shown here is derived from an EMBL/GenBank/DDBJ whole genome shotgun (WGS) entry which is preliminary data.</text>
</comment>